<feature type="binding site" evidence="9">
    <location>
        <position position="922"/>
    </location>
    <ligand>
        <name>substrate</name>
    </ligand>
</feature>
<evidence type="ECO:0000256" key="9">
    <source>
        <dbReference type="HAMAP-Rule" id="MF_02050"/>
    </source>
</evidence>
<evidence type="ECO:0000256" key="2">
    <source>
        <dbReference type="ARBA" id="ARBA00022628"/>
    </source>
</evidence>
<accession>A0A368JQM7</accession>
<feature type="binding site" evidence="9">
    <location>
        <position position="242"/>
    </location>
    <ligand>
        <name>Mg(2+)</name>
        <dbReference type="ChEBI" id="CHEBI:18420"/>
        <label>2</label>
    </ligand>
</feature>
<reference evidence="11 12" key="1">
    <citation type="submission" date="2018-07" db="EMBL/GenBank/DDBJ databases">
        <title>Genome analysis of Larkinella rosea.</title>
        <authorList>
            <person name="Zhou Z."/>
            <person name="Wang G."/>
        </authorList>
    </citation>
    <scope>NUCLEOTIDE SEQUENCE [LARGE SCALE GENOMIC DNA]</scope>
    <source>
        <strain evidence="12">zzj9</strain>
    </source>
</reference>
<feature type="binding site" evidence="9">
    <location>
        <position position="308"/>
    </location>
    <ligand>
        <name>Mg(2+)</name>
        <dbReference type="ChEBI" id="CHEBI:18420"/>
        <label>2</label>
    </ligand>
</feature>
<comment type="cofactor">
    <cofactor evidence="1 9">
        <name>adenosylcob(III)alamin</name>
        <dbReference type="ChEBI" id="CHEBI:18408"/>
    </cofactor>
</comment>
<dbReference type="InterPro" id="IPR006158">
    <property type="entry name" value="Cobalamin-bd"/>
</dbReference>
<dbReference type="EC" id="5.4.99.13" evidence="9"/>
<dbReference type="Pfam" id="PF01642">
    <property type="entry name" value="MM_CoA_mutase"/>
    <property type="match status" value="2"/>
</dbReference>
<feature type="binding site" evidence="9">
    <location>
        <position position="794"/>
    </location>
    <ligand>
        <name>substrate</name>
    </ligand>
</feature>
<dbReference type="SUPFAM" id="SSF52242">
    <property type="entry name" value="Cobalamin (vitamin B12)-binding domain"/>
    <property type="match status" value="1"/>
</dbReference>
<dbReference type="RefSeq" id="WP_114405809.1">
    <property type="nucleotide sequence ID" value="NZ_QOWE01000007.1"/>
</dbReference>
<evidence type="ECO:0000259" key="10">
    <source>
        <dbReference type="PROSITE" id="PS51332"/>
    </source>
</evidence>
<evidence type="ECO:0000256" key="3">
    <source>
        <dbReference type="ARBA" id="ARBA00022741"/>
    </source>
</evidence>
<dbReference type="Gene3D" id="3.20.20.240">
    <property type="entry name" value="Methylmalonyl-CoA mutase"/>
    <property type="match status" value="1"/>
</dbReference>
<dbReference type="InterPro" id="IPR052040">
    <property type="entry name" value="GTPase/Isobutyryl-CoA_mutase"/>
</dbReference>
<evidence type="ECO:0000256" key="1">
    <source>
        <dbReference type="ARBA" id="ARBA00001922"/>
    </source>
</evidence>
<dbReference type="GO" id="GO:0047727">
    <property type="term" value="F:isobutyryl-CoA mutase activity"/>
    <property type="evidence" value="ECO:0007669"/>
    <property type="project" value="UniProtKB-UniRule"/>
</dbReference>
<proteinExistence type="inferred from homology"/>
<comment type="catalytic activity">
    <reaction evidence="9">
        <text>GTP + H2O = GDP + phosphate + H(+)</text>
        <dbReference type="Rhea" id="RHEA:19669"/>
        <dbReference type="ChEBI" id="CHEBI:15377"/>
        <dbReference type="ChEBI" id="CHEBI:15378"/>
        <dbReference type="ChEBI" id="CHEBI:37565"/>
        <dbReference type="ChEBI" id="CHEBI:43474"/>
        <dbReference type="ChEBI" id="CHEBI:58189"/>
    </reaction>
</comment>
<evidence type="ECO:0000256" key="8">
    <source>
        <dbReference type="ARBA" id="ARBA00023285"/>
    </source>
</evidence>
<dbReference type="Pfam" id="PF03308">
    <property type="entry name" value="MeaB"/>
    <property type="match status" value="1"/>
</dbReference>
<organism evidence="11 12">
    <name type="scientific">Larkinella punicea</name>
    <dbReference type="NCBI Taxonomy" id="2315727"/>
    <lineage>
        <taxon>Bacteria</taxon>
        <taxon>Pseudomonadati</taxon>
        <taxon>Bacteroidota</taxon>
        <taxon>Cytophagia</taxon>
        <taxon>Cytophagales</taxon>
        <taxon>Spirosomataceae</taxon>
        <taxon>Larkinella</taxon>
    </lineage>
</organism>
<feature type="binding site" evidence="9">
    <location>
        <position position="838"/>
    </location>
    <ligand>
        <name>substrate</name>
    </ligand>
</feature>
<feature type="binding site" evidence="9">
    <location>
        <begin position="355"/>
        <end position="358"/>
    </location>
    <ligand>
        <name>GTP</name>
        <dbReference type="ChEBI" id="CHEBI:37565"/>
    </ligand>
</feature>
<dbReference type="InterPro" id="IPR036724">
    <property type="entry name" value="Cobalamin-bd_sf"/>
</dbReference>
<dbReference type="GO" id="GO:0005525">
    <property type="term" value="F:GTP binding"/>
    <property type="evidence" value="ECO:0007669"/>
    <property type="project" value="UniProtKB-UniRule"/>
</dbReference>
<dbReference type="OrthoDB" id="9762378at2"/>
<dbReference type="PROSITE" id="PS51332">
    <property type="entry name" value="B12_BINDING"/>
    <property type="match status" value="1"/>
</dbReference>
<feature type="binding site" evidence="9">
    <location>
        <position position="256"/>
    </location>
    <ligand>
        <name>Mg(2+)</name>
        <dbReference type="ChEBI" id="CHEBI:18420"/>
        <label>2</label>
    </ligand>
</feature>
<feature type="binding site" evidence="9">
    <location>
        <position position="1039"/>
    </location>
    <ligand>
        <name>GTP</name>
        <dbReference type="ChEBI" id="CHEBI:37565"/>
    </ligand>
</feature>
<protein>
    <recommendedName>
        <fullName evidence="9">Fused isobutyryl-CoA mutase</fullName>
    </recommendedName>
    <domain>
        <recommendedName>
            <fullName evidence="9">Isobutyryl-CoA mutase</fullName>
            <shortName evidence="9">ICM</shortName>
            <ecNumber evidence="9">5.4.99.13</ecNumber>
        </recommendedName>
    </domain>
    <domain>
        <recommendedName>
            <fullName evidence="9">P-loop GTPase</fullName>
            <ecNumber evidence="9">3.6.5.-</ecNumber>
        </recommendedName>
        <alternativeName>
            <fullName evidence="9">G-protein chaperone</fullName>
        </alternativeName>
    </domain>
</protein>
<dbReference type="SUPFAM" id="SSF52540">
    <property type="entry name" value="P-loop containing nucleoside triphosphate hydrolases"/>
    <property type="match status" value="1"/>
</dbReference>
<comment type="cofactor">
    <cofactor evidence="9">
        <name>Mg(2+)</name>
        <dbReference type="ChEBI" id="CHEBI:18420"/>
    </cofactor>
</comment>
<keyword evidence="8 9" id="KW-0170">Cobalt</keyword>
<keyword evidence="7 9" id="KW-0413">Isomerase</keyword>
<dbReference type="EC" id="3.6.5.-" evidence="9"/>
<keyword evidence="2 9" id="KW-0846">Cobalamin</keyword>
<feature type="binding site" evidence="9">
    <location>
        <position position="1158"/>
    </location>
    <ligand>
        <name>GTP</name>
        <dbReference type="ChEBI" id="CHEBI:37565"/>
    </ligand>
</feature>
<feature type="binding site" evidence="9">
    <location>
        <position position="256"/>
    </location>
    <ligand>
        <name>Mg(2+)</name>
        <dbReference type="ChEBI" id="CHEBI:18420"/>
        <label>1</label>
        <note>catalytic</note>
    </ligand>
</feature>
<keyword evidence="4 9" id="KW-0378">Hydrolase</keyword>
<dbReference type="Gene3D" id="3.40.50.280">
    <property type="entry name" value="Cobalamin-binding domain"/>
    <property type="match status" value="1"/>
</dbReference>
<evidence type="ECO:0000313" key="11">
    <source>
        <dbReference type="EMBL" id="RCR69615.1"/>
    </source>
</evidence>
<evidence type="ECO:0000256" key="5">
    <source>
        <dbReference type="ARBA" id="ARBA00023134"/>
    </source>
</evidence>
<dbReference type="PANTHER" id="PTHR43087">
    <property type="entry name" value="LYSINE/ARGININE/ORNITHINE TRANSPORT SYSTEM KINASE"/>
    <property type="match status" value="1"/>
</dbReference>
<dbReference type="InterPro" id="IPR006099">
    <property type="entry name" value="MeMalonylCoA_mutase_a/b_cat"/>
</dbReference>
<comment type="subunit">
    <text evidence="9">Homodimer.</text>
</comment>
<feature type="domain" description="B12-binding" evidence="10">
    <location>
        <begin position="15"/>
        <end position="153"/>
    </location>
</feature>
<comment type="domain">
    <text evidence="9">Is composed of four functional domains: the N-terminal 5'-deoxyadenosylcobalamin binding region that is homologous to the small subunit of ICM (IcmB), a middle P-loop GTPase domain (MeaI) that likely acts as a chaperone for ICM, a structured linker region involved in dimer formation, and a C-terminal part that is homologous to the large substrate-binding subunit of ICM (IcmA).</text>
</comment>
<dbReference type="Gene3D" id="3.40.50.300">
    <property type="entry name" value="P-loop containing nucleotide triphosphate hydrolases"/>
    <property type="match status" value="1"/>
</dbReference>
<dbReference type="InterPro" id="IPR033669">
    <property type="entry name" value="IcmF"/>
</dbReference>
<sequence>MVSQQSNNPYLPRNPIRIVTAASLFDGHDAAINLMRRIMQASGAEVIHLGHNRSVAEIVDCAIQEDVQGIAVTSYQGGHVEFFKYMIDLLRERKAAHIKVFGGGGGTILPAEIDELHHYGVTRLYSPDDGRTMGLQGMINDLLEHCDQPTGTADHLAKLNGQLASLAQTKDVNLIGELISVAENEPALYEKIDQPFPHTDRGFVPVLGITGTGGAGKSSLVDELVRRFLLTIPDKTIAIISVDPSKRKTGGALLGDRIRMNAIHPDLAAGRVYMRSLATRQANLALSKHVRNAIEICQWAQFDLIIIETSGIGQSDTEITEHSDVSLYVMTSEYGAATQLEKIDMLDFADVIAINKFDKRGSLDAMRDVRKQYRRNHAVTNPGIWELPDDELPIFGTIASQFNDAGMNALFSKLMQLVQQKTGNHFLNQVLLTQSHTSPSAIIPAERVRYLAEIVETSGQYDAFVNEQVAIARKMYQINGVLKTLSSETLSGSPTVRRPGADRVSEDRVSPSLQALYTDFENRLHHDCRRLLEGWPALKQKYRADTYQYQVRDKTIHQNLFSTSLSGLRIPKISLPTYEDWGDILHWLLTENVPGEFPYAAGVFPLKREGEDPARMFAGEGGPERTNRRFHYVSKGMPAKRLSTAFDSVTLYGEDPDYRPDIYGKIGNSGVNICTLDDAKKLYSGFNLCDPATSVSMTINGPAPMLLGFFLNAAIDQQCELYLRQTAPRPPEGGVETVGANSPFRGPGGKVAYQGELPDGNTGLGLLLLGTTGDQVLPKEVYEKIKADTLRQVRGTVQADILKEDQAQNTCIFSTEFALRMMGDIQQYFTDQQVRNFYSVSISGYHIAEAGANPISQLAFTLSNGFTFVEYYLARGMKIDDFAPNLSFFFSNGMDPEYSVLGRVARRIWAKAMKYKYKGNERSQKLKYHIQTSGRSLHAQEIAFNDIRTTLQALSALSDNCNSLHTNAYDEAITTPTEESVRRAMAIQLIINKEFGLSRHENPLQGSFSMEELTDLVEQAVLNEFRSLNERGGVLGAMERMYQRSKIQDESMVYEMQKHSGKLPIIGVNTFLDPNGSPTRIPQEVIRSTDNEKRYAIESRKAFQERNREAANVVLKHVQQTALANGNIFEALMEATKVCSLGQLSRALYEVGGQYRRNM</sequence>
<evidence type="ECO:0000313" key="12">
    <source>
        <dbReference type="Proteomes" id="UP000253383"/>
    </source>
</evidence>
<dbReference type="SUPFAM" id="SSF51703">
    <property type="entry name" value="Cobalamin (vitamin B12)-dependent enzymes"/>
    <property type="match status" value="1"/>
</dbReference>
<keyword evidence="5 9" id="KW-0342">GTP-binding</keyword>
<dbReference type="InterPro" id="IPR027417">
    <property type="entry name" value="P-loop_NTPase"/>
</dbReference>
<gene>
    <name evidence="9" type="primary">icmF</name>
    <name evidence="11" type="ORF">DUE52_09710</name>
</gene>
<keyword evidence="9" id="KW-0479">Metal-binding</keyword>
<dbReference type="InterPro" id="IPR016176">
    <property type="entry name" value="Cbl-dep_enz_cat"/>
</dbReference>
<feature type="binding site" evidence="9">
    <location>
        <begin position="214"/>
        <end position="219"/>
    </location>
    <ligand>
        <name>GTP</name>
        <dbReference type="ChEBI" id="CHEBI:37565"/>
    </ligand>
</feature>
<evidence type="ECO:0000256" key="7">
    <source>
        <dbReference type="ARBA" id="ARBA00023235"/>
    </source>
</evidence>
<keyword evidence="3 9" id="KW-0547">Nucleotide-binding</keyword>
<feature type="binding site" description="axial binding residue" evidence="9">
    <location>
        <position position="28"/>
    </location>
    <ligand>
        <name>adenosylcob(III)alamin</name>
        <dbReference type="ChEBI" id="CHEBI:18408"/>
    </ligand>
    <ligandPart>
        <name>Co</name>
        <dbReference type="ChEBI" id="CHEBI:27638"/>
    </ligandPart>
</feature>
<keyword evidence="6 9" id="KW-0143">Chaperone</keyword>
<comment type="function">
    <text evidence="9">Catalyzes the reversible interconversion of isobutyryl-CoA and n-butyryl-CoA, using radical chemistry. Also exhibits GTPase activity, associated with its G-protein domain (MeaI) that functions as a chaperone that assists cofactor delivery and proper holo-enzyme assembly.</text>
</comment>
<dbReference type="GO" id="GO:0003924">
    <property type="term" value="F:GTPase activity"/>
    <property type="evidence" value="ECO:0007669"/>
    <property type="project" value="UniProtKB-UniRule"/>
</dbReference>
<dbReference type="Pfam" id="PF02310">
    <property type="entry name" value="B12-binding"/>
    <property type="match status" value="1"/>
</dbReference>
<dbReference type="CDD" id="cd02071">
    <property type="entry name" value="MM_CoA_mut_B12_BD"/>
    <property type="match status" value="1"/>
</dbReference>
<dbReference type="GO" id="GO:0000287">
    <property type="term" value="F:magnesium ion binding"/>
    <property type="evidence" value="ECO:0007669"/>
    <property type="project" value="UniProtKB-UniRule"/>
</dbReference>
<comment type="similarity">
    <text evidence="9">Belongs to the IcmF family.</text>
</comment>
<comment type="catalytic activity">
    <reaction evidence="9">
        <text>2-methylpropanoyl-CoA = butanoyl-CoA</text>
        <dbReference type="Rhea" id="RHEA:13141"/>
        <dbReference type="ChEBI" id="CHEBI:57338"/>
        <dbReference type="ChEBI" id="CHEBI:57371"/>
        <dbReference type="EC" id="5.4.99.13"/>
    </reaction>
</comment>
<dbReference type="AlphaFoldDB" id="A0A368JQM7"/>
<feature type="binding site" evidence="9">
    <location>
        <position position="243"/>
    </location>
    <ligand>
        <name>Mg(2+)</name>
        <dbReference type="ChEBI" id="CHEBI:18420"/>
        <label>2</label>
    </ligand>
</feature>
<evidence type="ECO:0000256" key="6">
    <source>
        <dbReference type="ARBA" id="ARBA00023186"/>
    </source>
</evidence>
<dbReference type="GO" id="GO:0006637">
    <property type="term" value="P:acyl-CoA metabolic process"/>
    <property type="evidence" value="ECO:0007669"/>
    <property type="project" value="UniProtKB-UniRule"/>
</dbReference>
<dbReference type="HAMAP" id="MF_02050">
    <property type="entry name" value="IcmF"/>
    <property type="match status" value="1"/>
</dbReference>
<dbReference type="PANTHER" id="PTHR43087:SF1">
    <property type="entry name" value="LAO_AO TRANSPORT SYSTEM ATPASE"/>
    <property type="match status" value="1"/>
</dbReference>
<name>A0A368JQM7_9BACT</name>
<keyword evidence="9" id="KW-0460">Magnesium</keyword>
<keyword evidence="12" id="KW-1185">Reference proteome</keyword>
<feature type="binding site" evidence="9">
    <location>
        <position position="927"/>
    </location>
    <ligand>
        <name>substrate</name>
    </ligand>
</feature>
<feature type="binding site" evidence="9">
    <location>
        <position position="308"/>
    </location>
    <ligand>
        <name>Mg(2+)</name>
        <dbReference type="ChEBI" id="CHEBI:18420"/>
        <label>1</label>
        <note>catalytic</note>
    </ligand>
</feature>
<comment type="caution">
    <text evidence="11">The sequence shown here is derived from an EMBL/GenBank/DDBJ whole genome shotgun (WGS) entry which is preliminary data.</text>
</comment>
<feature type="binding site" evidence="9">
    <location>
        <position position="259"/>
    </location>
    <ligand>
        <name>GTP</name>
        <dbReference type="ChEBI" id="CHEBI:37565"/>
    </ligand>
</feature>
<feature type="binding site" evidence="9">
    <location>
        <position position="309"/>
    </location>
    <ligand>
        <name>Mg(2+)</name>
        <dbReference type="ChEBI" id="CHEBI:18420"/>
        <label>2</label>
    </ligand>
</feature>
<feature type="binding site" evidence="9">
    <location>
        <position position="887"/>
    </location>
    <ligand>
        <name>substrate</name>
    </ligand>
</feature>
<dbReference type="Proteomes" id="UP000253383">
    <property type="component" value="Unassembled WGS sequence"/>
</dbReference>
<dbReference type="EMBL" id="QOWE01000007">
    <property type="protein sequence ID" value="RCR69615.1"/>
    <property type="molecule type" value="Genomic_DNA"/>
</dbReference>
<keyword evidence="9" id="KW-0511">Multifunctional enzyme</keyword>
<comment type="caution">
    <text evidence="9">Lacks conserved residue(s) required for the propagation of feature annotation.</text>
</comment>
<feature type="binding site" evidence="9">
    <location>
        <position position="218"/>
    </location>
    <ligand>
        <name>Mg(2+)</name>
        <dbReference type="ChEBI" id="CHEBI:18420"/>
        <label>1</label>
        <note>catalytic</note>
    </ligand>
</feature>
<dbReference type="GO" id="GO:0031419">
    <property type="term" value="F:cobalamin binding"/>
    <property type="evidence" value="ECO:0007669"/>
    <property type="project" value="UniProtKB-UniRule"/>
</dbReference>
<feature type="binding site" evidence="9">
    <location>
        <position position="641"/>
    </location>
    <ligand>
        <name>substrate</name>
    </ligand>
</feature>
<dbReference type="GO" id="GO:0034784">
    <property type="term" value="F:pivalyl-CoA mutase activity"/>
    <property type="evidence" value="ECO:0007669"/>
    <property type="project" value="InterPro"/>
</dbReference>
<evidence type="ECO:0000256" key="4">
    <source>
        <dbReference type="ARBA" id="ARBA00022801"/>
    </source>
</evidence>